<dbReference type="EMBL" id="LSSK01001676">
    <property type="protein sequence ID" value="OMH79088.1"/>
    <property type="molecule type" value="Genomic_DNA"/>
</dbReference>
<evidence type="ECO:0000313" key="2">
    <source>
        <dbReference type="EMBL" id="OMH79088.1"/>
    </source>
</evidence>
<dbReference type="PANTHER" id="PTHR22891">
    <property type="entry name" value="EUKARYOTIC TRANSLATION INITIATION FACTOR 2C"/>
    <property type="match status" value="1"/>
</dbReference>
<dbReference type="InterPro" id="IPR003165">
    <property type="entry name" value="Piwi"/>
</dbReference>
<sequence length="239" mass="26953">FRAALAQQPARVEIIQNLSSIVRDLLRDFYRSTNYKPQRIIFYRDGVSEGQFNTVLRSEVDAIYQACDSLEKGYKPAITFVVVQKRHKTKLFPMGSGDDTSDRSGNCLPGTVVDSTITSPYLFDFYLQSHSGIQGTSKPVHYYVLKDDNNFTTDEIQSLSYNLCYLYAICTRSVSIVPPVYYAHRVAYRARSHTRDDWGTASDTASISSGNVGTGANAPQTPSKVVPIHERLQRTMYFM</sequence>
<name>A0A1R1PDU9_ZANCU</name>
<dbReference type="SMART" id="SM00950">
    <property type="entry name" value="Piwi"/>
    <property type="match status" value="1"/>
</dbReference>
<feature type="non-terminal residue" evidence="2">
    <location>
        <position position="1"/>
    </location>
</feature>
<comment type="caution">
    <text evidence="2">The sequence shown here is derived from an EMBL/GenBank/DDBJ whole genome shotgun (WGS) entry which is preliminary data.</text>
</comment>
<evidence type="ECO:0000313" key="3">
    <source>
        <dbReference type="Proteomes" id="UP000188320"/>
    </source>
</evidence>
<dbReference type="AlphaFoldDB" id="A0A1R1PDU9"/>
<dbReference type="GO" id="GO:0003676">
    <property type="term" value="F:nucleic acid binding"/>
    <property type="evidence" value="ECO:0007669"/>
    <property type="project" value="InterPro"/>
</dbReference>
<protein>
    <submittedName>
        <fullName evidence="2">Protein argonaute-3</fullName>
    </submittedName>
</protein>
<feature type="domain" description="Piwi" evidence="1">
    <location>
        <begin position="1"/>
        <end position="195"/>
    </location>
</feature>
<organism evidence="2 3">
    <name type="scientific">Zancudomyces culisetae</name>
    <name type="common">Gut fungus</name>
    <name type="synonym">Smittium culisetae</name>
    <dbReference type="NCBI Taxonomy" id="1213189"/>
    <lineage>
        <taxon>Eukaryota</taxon>
        <taxon>Fungi</taxon>
        <taxon>Fungi incertae sedis</taxon>
        <taxon>Zoopagomycota</taxon>
        <taxon>Kickxellomycotina</taxon>
        <taxon>Harpellomycetes</taxon>
        <taxon>Harpellales</taxon>
        <taxon>Legeriomycetaceae</taxon>
        <taxon>Zancudomyces</taxon>
    </lineage>
</organism>
<reference evidence="3" key="1">
    <citation type="submission" date="2017-01" db="EMBL/GenBank/DDBJ databases">
        <authorList>
            <person name="Wang Y."/>
            <person name="White M."/>
            <person name="Kvist S."/>
            <person name="Moncalvo J.-M."/>
        </authorList>
    </citation>
    <scope>NUCLEOTIDE SEQUENCE [LARGE SCALE GENOMIC DNA]</scope>
    <source>
        <strain evidence="3">COL-18-3</strain>
    </source>
</reference>
<dbReference type="Gene3D" id="3.30.420.10">
    <property type="entry name" value="Ribonuclease H-like superfamily/Ribonuclease H"/>
    <property type="match status" value="1"/>
</dbReference>
<accession>A0A1R1PDU9</accession>
<evidence type="ECO:0000259" key="1">
    <source>
        <dbReference type="PROSITE" id="PS50822"/>
    </source>
</evidence>
<dbReference type="InterPro" id="IPR012337">
    <property type="entry name" value="RNaseH-like_sf"/>
</dbReference>
<dbReference type="PROSITE" id="PS50822">
    <property type="entry name" value="PIWI"/>
    <property type="match status" value="1"/>
</dbReference>
<dbReference type="Pfam" id="PF02171">
    <property type="entry name" value="Piwi"/>
    <property type="match status" value="1"/>
</dbReference>
<proteinExistence type="predicted"/>
<dbReference type="InterPro" id="IPR036397">
    <property type="entry name" value="RNaseH_sf"/>
</dbReference>
<dbReference type="Proteomes" id="UP000188320">
    <property type="component" value="Unassembled WGS sequence"/>
</dbReference>
<gene>
    <name evidence="2" type="ORF">AX774_g7513</name>
</gene>
<dbReference type="OrthoDB" id="10252740at2759"/>
<keyword evidence="3" id="KW-1185">Reference proteome</keyword>
<dbReference type="SUPFAM" id="SSF53098">
    <property type="entry name" value="Ribonuclease H-like"/>
    <property type="match status" value="1"/>
</dbReference>